<dbReference type="PANTHER" id="PTHR11240">
    <property type="entry name" value="RIBONUCLEASE T2"/>
    <property type="match status" value="1"/>
</dbReference>
<reference evidence="4" key="1">
    <citation type="submission" date="2017-04" db="EMBL/GenBank/DDBJ databases">
        <authorList>
            <person name="Varghese N."/>
            <person name="Submissions S."/>
        </authorList>
    </citation>
    <scope>NUCLEOTIDE SEQUENCE [LARGE SCALE GENOMIC DNA]</scope>
    <source>
        <strain evidence="4">DSM 16512</strain>
    </source>
</reference>
<dbReference type="GO" id="GO:0003723">
    <property type="term" value="F:RNA binding"/>
    <property type="evidence" value="ECO:0007669"/>
    <property type="project" value="InterPro"/>
</dbReference>
<dbReference type="InterPro" id="IPR036430">
    <property type="entry name" value="RNase_T2-like_sf"/>
</dbReference>
<dbReference type="InterPro" id="IPR018188">
    <property type="entry name" value="RNase_T2_His_AS_1"/>
</dbReference>
<proteinExistence type="inferred from homology"/>
<gene>
    <name evidence="3" type="ORF">SAMN05660197_0102</name>
</gene>
<organism evidence="3 4">
    <name type="scientific">Nitratiruptor tergarcus DSM 16512</name>
    <dbReference type="NCBI Taxonomy" id="1069081"/>
    <lineage>
        <taxon>Bacteria</taxon>
        <taxon>Pseudomonadati</taxon>
        <taxon>Campylobacterota</taxon>
        <taxon>Epsilonproteobacteria</taxon>
        <taxon>Nautiliales</taxon>
        <taxon>Nitratiruptoraceae</taxon>
        <taxon>Nitratiruptor</taxon>
    </lineage>
</organism>
<dbReference type="PROSITE" id="PS00530">
    <property type="entry name" value="RNASE_T2_1"/>
    <property type="match status" value="1"/>
</dbReference>
<name>A0A1W1WRL2_9BACT</name>
<dbReference type="OrthoDB" id="4720638at2"/>
<dbReference type="InterPro" id="IPR001568">
    <property type="entry name" value="RNase_T2-like"/>
</dbReference>
<keyword evidence="4" id="KW-1185">Reference proteome</keyword>
<dbReference type="InterPro" id="IPR033130">
    <property type="entry name" value="RNase_T2_His_AS_2"/>
</dbReference>
<comment type="similarity">
    <text evidence="1 2">Belongs to the RNase T2 family.</text>
</comment>
<evidence type="ECO:0000313" key="4">
    <source>
        <dbReference type="Proteomes" id="UP000192602"/>
    </source>
</evidence>
<dbReference type="SUPFAM" id="SSF55895">
    <property type="entry name" value="Ribonuclease Rh-like"/>
    <property type="match status" value="1"/>
</dbReference>
<protein>
    <submittedName>
        <fullName evidence="3">Ribonuclease T2</fullName>
    </submittedName>
</protein>
<dbReference type="GO" id="GO:0033897">
    <property type="term" value="F:ribonuclease T2 activity"/>
    <property type="evidence" value="ECO:0007669"/>
    <property type="project" value="InterPro"/>
</dbReference>
<dbReference type="STRING" id="1069081.SAMN05660197_0102"/>
<dbReference type="EMBL" id="FWWZ01000001">
    <property type="protein sequence ID" value="SMC08353.1"/>
    <property type="molecule type" value="Genomic_DNA"/>
</dbReference>
<dbReference type="Gene3D" id="3.90.730.10">
    <property type="entry name" value="Ribonuclease T2-like"/>
    <property type="match status" value="1"/>
</dbReference>
<dbReference type="Pfam" id="PF00445">
    <property type="entry name" value="Ribonuclease_T2"/>
    <property type="match status" value="1"/>
</dbReference>
<accession>A0A1W1WRL2</accession>
<evidence type="ECO:0000256" key="2">
    <source>
        <dbReference type="RuleBase" id="RU004328"/>
    </source>
</evidence>
<evidence type="ECO:0000256" key="1">
    <source>
        <dbReference type="ARBA" id="ARBA00007469"/>
    </source>
</evidence>
<dbReference type="PANTHER" id="PTHR11240:SF22">
    <property type="entry name" value="RIBONUCLEASE T2"/>
    <property type="match status" value="1"/>
</dbReference>
<dbReference type="AlphaFoldDB" id="A0A1W1WRL2"/>
<sequence>MKKFLLSLLLSATLFAGEYILAINWYPSVCKTQNYRACKKMLPFWKTNFTLHGLWPKGKHYCNVSPRNKILDKKGYWQEIKVDISPVLAELLIEYMPGYVSGLHKHEWVKHGSCYSKKPDIYFLDAISLVSQLNQSPIKQFFLQNRGKRVATWKIRKEFDKAFFKGAGKRVKFICKKGYLTEMRINLKGKIAPKTPLAALLEKAKNTARGCKRGMIAR</sequence>
<evidence type="ECO:0000313" key="3">
    <source>
        <dbReference type="EMBL" id="SMC08353.1"/>
    </source>
</evidence>
<dbReference type="PROSITE" id="PS00531">
    <property type="entry name" value="RNASE_T2_2"/>
    <property type="match status" value="1"/>
</dbReference>
<dbReference type="RefSeq" id="WP_084274640.1">
    <property type="nucleotide sequence ID" value="NZ_AP026671.1"/>
</dbReference>
<dbReference type="GO" id="GO:0006401">
    <property type="term" value="P:RNA catabolic process"/>
    <property type="evidence" value="ECO:0007669"/>
    <property type="project" value="UniProtKB-ARBA"/>
</dbReference>
<dbReference type="Proteomes" id="UP000192602">
    <property type="component" value="Unassembled WGS sequence"/>
</dbReference>